<dbReference type="AlphaFoldDB" id="A0ABD0TKV8"/>
<proteinExistence type="predicted"/>
<evidence type="ECO:0000313" key="3">
    <source>
        <dbReference type="EMBL" id="KAL0895523.1"/>
    </source>
</evidence>
<name>A0ABD0TKV8_LOXSC</name>
<feature type="transmembrane region" description="Helical" evidence="1">
    <location>
        <begin position="52"/>
        <end position="73"/>
    </location>
</feature>
<protein>
    <submittedName>
        <fullName evidence="2">Uncharacterized protein</fullName>
    </submittedName>
</protein>
<evidence type="ECO:0000256" key="1">
    <source>
        <dbReference type="SAM" id="Phobius"/>
    </source>
</evidence>
<keyword evidence="1" id="KW-0472">Membrane</keyword>
<dbReference type="EMBL" id="JBEUOH010000003">
    <property type="protein sequence ID" value="KAL0895523.1"/>
    <property type="molecule type" value="Genomic_DNA"/>
</dbReference>
<accession>A0ABD0TKV8</accession>
<keyword evidence="4" id="KW-1185">Reference proteome</keyword>
<reference evidence="4 5" key="1">
    <citation type="submission" date="2024-06" db="EMBL/GenBank/DDBJ databases">
        <title>A chromosome-level genome assembly of beet webworm, Loxostege sticticalis.</title>
        <authorList>
            <person name="Zhang Y."/>
        </authorList>
    </citation>
    <scope>NUCLEOTIDE SEQUENCE [LARGE SCALE GENOMIC DNA]</scope>
    <source>
        <strain evidence="3">AQ026</strain>
        <strain evidence="2">AQ028</strain>
        <tissue evidence="2">Male pupae</tissue>
        <tissue evidence="3">Whole body</tissue>
    </source>
</reference>
<dbReference type="Proteomes" id="UP001549920">
    <property type="component" value="Unassembled WGS sequence"/>
</dbReference>
<keyword evidence="1" id="KW-1133">Transmembrane helix</keyword>
<evidence type="ECO:0000313" key="2">
    <source>
        <dbReference type="EMBL" id="KAL0849972.1"/>
    </source>
</evidence>
<dbReference type="Proteomes" id="UP001549921">
    <property type="component" value="Unassembled WGS sequence"/>
</dbReference>
<evidence type="ECO:0000313" key="4">
    <source>
        <dbReference type="Proteomes" id="UP001549920"/>
    </source>
</evidence>
<organism evidence="2 5">
    <name type="scientific">Loxostege sticticalis</name>
    <name type="common">Beet webworm moth</name>
    <dbReference type="NCBI Taxonomy" id="481309"/>
    <lineage>
        <taxon>Eukaryota</taxon>
        <taxon>Metazoa</taxon>
        <taxon>Ecdysozoa</taxon>
        <taxon>Arthropoda</taxon>
        <taxon>Hexapoda</taxon>
        <taxon>Insecta</taxon>
        <taxon>Pterygota</taxon>
        <taxon>Neoptera</taxon>
        <taxon>Endopterygota</taxon>
        <taxon>Lepidoptera</taxon>
        <taxon>Glossata</taxon>
        <taxon>Ditrysia</taxon>
        <taxon>Pyraloidea</taxon>
        <taxon>Crambidae</taxon>
        <taxon>Pyraustinae</taxon>
        <taxon>Loxostege</taxon>
    </lineage>
</organism>
<comment type="caution">
    <text evidence="2">The sequence shown here is derived from an EMBL/GenBank/DDBJ whole genome shotgun (WGS) entry which is preliminary data.</text>
</comment>
<keyword evidence="1" id="KW-0812">Transmembrane</keyword>
<sequence>MERICCLQEQFDRDFTKLPDPERSSESLNSDLEEFSNRDGGLKMSFLRLCRLMHVTMLLSLVYFCNICLWFIMTKKNSPRTLRYTFKVSIPST</sequence>
<gene>
    <name evidence="3" type="ORF">ABMA27_011632</name>
    <name evidence="2" type="ORF">ABMA28_011891</name>
</gene>
<dbReference type="EMBL" id="JBEDNZ010000003">
    <property type="protein sequence ID" value="KAL0849972.1"/>
    <property type="molecule type" value="Genomic_DNA"/>
</dbReference>
<evidence type="ECO:0000313" key="5">
    <source>
        <dbReference type="Proteomes" id="UP001549921"/>
    </source>
</evidence>